<evidence type="ECO:0000313" key="4">
    <source>
        <dbReference type="Proteomes" id="UP000226431"/>
    </source>
</evidence>
<sequence>MAHNHLVTAIALAITLILWTTPCSSSPFRNPWGSRTIGYIPALPQKAPPNSVWKPKQSHWYDKFVPESIKTKKSLQRHNALRDNVAAKYGIKLPGMDGKGKQRALRPKEAPPKPPRRFTYPMQKTEENAFSLVPLRKPAKNKANKKQKKANPKRNGKYFETIHESMKPTKAKPTAPIKPTAIKSKPNPHPQKPESKAHKSESRSRPDYEGPTTKPTSGTQTNREALRPTPARSNSMAGAGATDRAGSREKTNPFHDDYEPPVAPSRQTSHKAAQSSRPNPGTNPSVRDQELPVAPSRQRSRKAAQSSLSLPQSTPSVRNDEDARVLSRKRRSGQAAQSSHPISQAPPSARNDMIPVAAPRRPQFHELSDKAPSQPQVSPSKDHTPPVAVSATPKSREAPQSSKQIAANENGPEATALPSKPPSYEPSPGKPRSNSNPFEKNYDAPESPTRKAKPSPLDEAPQPQPRPSSQSGPFEKDYHPPSSPSSINPIPLGEAPQPQSRPSSQSNPFEKDYHPPSSPSSINPISPGEAPKPRPRRNSQTNPFDNDYAPPESPTSKTNPTPQTNPFESNYDTPKAPPRRVQATPPTNPFDPNYEHPPQSTSRRSTTITPSEAQDSFPFRERSHSAPDPFTHDAFFDGNGGAGAKAADASGRRLTLDGSPVDFDRKSVKDRVEYWNAPPKTPHPSNPHTLPLTKTNPRHQLLNPPRNHPPQPPKFHRPNLPPNAAKGMPTH</sequence>
<feature type="compositionally biased region" description="Low complexity" evidence="1">
    <location>
        <begin position="484"/>
        <end position="508"/>
    </location>
</feature>
<accession>A0A2C5YQJ7</accession>
<feature type="compositionally biased region" description="Basic and acidic residues" evidence="1">
    <location>
        <begin position="245"/>
        <end position="258"/>
    </location>
</feature>
<evidence type="ECO:0000256" key="1">
    <source>
        <dbReference type="SAM" id="MobiDB-lite"/>
    </source>
</evidence>
<evidence type="ECO:0000256" key="2">
    <source>
        <dbReference type="SAM" id="SignalP"/>
    </source>
</evidence>
<comment type="caution">
    <text evidence="3">The sequence shown here is derived from an EMBL/GenBank/DDBJ whole genome shotgun (WGS) entry which is preliminary data.</text>
</comment>
<feature type="compositionally biased region" description="Low complexity" evidence="1">
    <location>
        <begin position="303"/>
        <end position="316"/>
    </location>
</feature>
<feature type="compositionally biased region" description="Polar residues" evidence="1">
    <location>
        <begin position="334"/>
        <end position="346"/>
    </location>
</feature>
<gene>
    <name evidence="3" type="ORF">CDD80_6836</name>
</gene>
<proteinExistence type="predicted"/>
<organism evidence="3 4">
    <name type="scientific">Ophiocordyceps camponoti-rufipedis</name>
    <dbReference type="NCBI Taxonomy" id="2004952"/>
    <lineage>
        <taxon>Eukaryota</taxon>
        <taxon>Fungi</taxon>
        <taxon>Dikarya</taxon>
        <taxon>Ascomycota</taxon>
        <taxon>Pezizomycotina</taxon>
        <taxon>Sordariomycetes</taxon>
        <taxon>Hypocreomycetidae</taxon>
        <taxon>Hypocreales</taxon>
        <taxon>Ophiocordycipitaceae</taxon>
        <taxon>Ophiocordyceps</taxon>
    </lineage>
</organism>
<feature type="compositionally biased region" description="Polar residues" evidence="1">
    <location>
        <begin position="554"/>
        <end position="572"/>
    </location>
</feature>
<evidence type="ECO:0000313" key="3">
    <source>
        <dbReference type="EMBL" id="PHH69304.1"/>
    </source>
</evidence>
<feature type="compositionally biased region" description="Basic residues" evidence="1">
    <location>
        <begin position="137"/>
        <end position="156"/>
    </location>
</feature>
<feature type="compositionally biased region" description="Basic and acidic residues" evidence="1">
    <location>
        <begin position="191"/>
        <end position="208"/>
    </location>
</feature>
<feature type="region of interest" description="Disordered" evidence="1">
    <location>
        <begin position="675"/>
        <end position="731"/>
    </location>
</feature>
<feature type="compositionally biased region" description="Pro residues" evidence="1">
    <location>
        <begin position="419"/>
        <end position="429"/>
    </location>
</feature>
<dbReference type="PRINTS" id="PR01217">
    <property type="entry name" value="PRICHEXTENSN"/>
</dbReference>
<protein>
    <submittedName>
        <fullName evidence="3">Uncharacterized protein</fullName>
    </submittedName>
</protein>
<feature type="compositionally biased region" description="Polar residues" evidence="1">
    <location>
        <begin position="398"/>
        <end position="407"/>
    </location>
</feature>
<name>A0A2C5YQJ7_9HYPO</name>
<keyword evidence="2" id="KW-0732">Signal</keyword>
<feature type="compositionally biased region" description="Low complexity" evidence="1">
    <location>
        <begin position="171"/>
        <end position="183"/>
    </location>
</feature>
<feature type="chain" id="PRO_5012519051" evidence="2">
    <location>
        <begin position="26"/>
        <end position="731"/>
    </location>
</feature>
<feature type="compositionally biased region" description="Polar residues" evidence="1">
    <location>
        <begin position="213"/>
        <end position="223"/>
    </location>
</feature>
<keyword evidence="4" id="KW-1185">Reference proteome</keyword>
<reference evidence="3 4" key="1">
    <citation type="submission" date="2017-06" db="EMBL/GenBank/DDBJ databases">
        <title>Ant-infecting Ophiocordyceps genomes reveal a high diversity of potential behavioral manipulation genes and a possible major role for enterotoxins.</title>
        <authorList>
            <person name="De Bekker C."/>
            <person name="Evans H.C."/>
            <person name="Brachmann A."/>
            <person name="Hughes D.P."/>
        </authorList>
    </citation>
    <scope>NUCLEOTIDE SEQUENCE [LARGE SCALE GENOMIC DNA]</scope>
    <source>
        <strain evidence="3 4">Map16</strain>
    </source>
</reference>
<feature type="compositionally biased region" description="Polar residues" evidence="1">
    <location>
        <begin position="686"/>
        <end position="695"/>
    </location>
</feature>
<dbReference type="EMBL" id="NJES01000788">
    <property type="protein sequence ID" value="PHH69304.1"/>
    <property type="molecule type" value="Genomic_DNA"/>
</dbReference>
<feature type="compositionally biased region" description="Basic and acidic residues" evidence="1">
    <location>
        <begin position="618"/>
        <end position="635"/>
    </location>
</feature>
<dbReference type="AlphaFoldDB" id="A0A2C5YQJ7"/>
<feature type="region of interest" description="Disordered" evidence="1">
    <location>
        <begin position="92"/>
        <end position="663"/>
    </location>
</feature>
<feature type="signal peptide" evidence="2">
    <location>
        <begin position="1"/>
        <end position="25"/>
    </location>
</feature>
<feature type="compositionally biased region" description="Polar residues" evidence="1">
    <location>
        <begin position="265"/>
        <end position="286"/>
    </location>
</feature>
<feature type="compositionally biased region" description="Low complexity" evidence="1">
    <location>
        <begin position="597"/>
        <end position="611"/>
    </location>
</feature>
<dbReference type="Proteomes" id="UP000226431">
    <property type="component" value="Unassembled WGS sequence"/>
</dbReference>